<evidence type="ECO:0000256" key="3">
    <source>
        <dbReference type="ARBA" id="ARBA00023204"/>
    </source>
</evidence>
<dbReference type="GO" id="GO:0032993">
    <property type="term" value="C:protein-DNA complex"/>
    <property type="evidence" value="ECO:0007669"/>
    <property type="project" value="TreeGrafter"/>
</dbReference>
<dbReference type="SUPFAM" id="SSF48150">
    <property type="entry name" value="DNA-glycosylase"/>
    <property type="match status" value="1"/>
</dbReference>
<dbReference type="GO" id="GO:0032131">
    <property type="term" value="F:alkylated DNA binding"/>
    <property type="evidence" value="ECO:0007669"/>
    <property type="project" value="TreeGrafter"/>
</dbReference>
<evidence type="ECO:0000313" key="5">
    <source>
        <dbReference type="EMBL" id="ABN66110.2"/>
    </source>
</evidence>
<dbReference type="Gene3D" id="1.10.1670.40">
    <property type="match status" value="1"/>
</dbReference>
<dbReference type="GO" id="GO:0005634">
    <property type="term" value="C:nucleus"/>
    <property type="evidence" value="ECO:0007669"/>
    <property type="project" value="TreeGrafter"/>
</dbReference>
<dbReference type="Proteomes" id="UP000002258">
    <property type="component" value="Chromosome 4"/>
</dbReference>
<dbReference type="PANTHER" id="PTHR43003:SF5">
    <property type="entry name" value="DNA-3-METHYLADENINE GLYCOSYLASE"/>
    <property type="match status" value="1"/>
</dbReference>
<evidence type="ECO:0000256" key="1">
    <source>
        <dbReference type="ARBA" id="ARBA00010817"/>
    </source>
</evidence>
<dbReference type="OrthoDB" id="415889at2759"/>
<dbReference type="HOGENOM" id="CLU_000445_72_4_1"/>
<dbReference type="CDD" id="cd00056">
    <property type="entry name" value="ENDO3c"/>
    <property type="match status" value="1"/>
</dbReference>
<dbReference type="InterPro" id="IPR011257">
    <property type="entry name" value="DNA_glycosylase"/>
</dbReference>
<keyword evidence="6" id="KW-1185">Reference proteome</keyword>
<dbReference type="GeneID" id="4838620"/>
<dbReference type="PROSITE" id="PS00516">
    <property type="entry name" value="ALKYLBASE_DNA_GLYCOS"/>
    <property type="match status" value="1"/>
</dbReference>
<dbReference type="GO" id="GO:0006307">
    <property type="term" value="P:DNA alkylation repair"/>
    <property type="evidence" value="ECO:0007669"/>
    <property type="project" value="TreeGrafter"/>
</dbReference>
<evidence type="ECO:0000259" key="4">
    <source>
        <dbReference type="SMART" id="SM00478"/>
    </source>
</evidence>
<keyword evidence="5" id="KW-0326">Glycosidase</keyword>
<dbReference type="GO" id="GO:0008725">
    <property type="term" value="F:DNA-3-methyladenine glycosylase activity"/>
    <property type="evidence" value="ECO:0007669"/>
    <property type="project" value="UniProtKB-EC"/>
</dbReference>
<reference evidence="5 6" key="1">
    <citation type="journal article" date="2007" name="Nat. Biotechnol.">
        <title>Genome sequence of the lignocellulose-bioconverting and xylose-fermenting yeast Pichia stipitis.</title>
        <authorList>
            <person name="Jeffries T.W."/>
            <person name="Grigoriev I.V."/>
            <person name="Grimwood J."/>
            <person name="Laplaza J.M."/>
            <person name="Aerts A."/>
            <person name="Salamov A."/>
            <person name="Schmutz J."/>
            <person name="Lindquist E."/>
            <person name="Dehal P."/>
            <person name="Shapiro H."/>
            <person name="Jin Y.S."/>
            <person name="Passoth V."/>
            <person name="Richardson P.M."/>
        </authorList>
    </citation>
    <scope>NUCLEOTIDE SEQUENCE [LARGE SCALE GENOMIC DNA]</scope>
    <source>
        <strain evidence="6">ATCC 58785 / CBS 6054 / NBRC 10063 / NRRL Y-11545</strain>
    </source>
</reference>
<dbReference type="SMART" id="SM00478">
    <property type="entry name" value="ENDO3c"/>
    <property type="match status" value="1"/>
</dbReference>
<dbReference type="FunCoup" id="A3LTR9">
    <property type="interactions" value="67"/>
</dbReference>
<keyword evidence="2" id="KW-0227">DNA damage</keyword>
<dbReference type="Gene3D" id="1.10.340.30">
    <property type="entry name" value="Hypothetical protein, domain 2"/>
    <property type="match status" value="1"/>
</dbReference>
<name>A3LTR9_PICST</name>
<dbReference type="RefSeq" id="XP_001384139.2">
    <property type="nucleotide sequence ID" value="XM_001384102.1"/>
</dbReference>
<feature type="domain" description="HhH-GPD" evidence="4">
    <location>
        <begin position="88"/>
        <end position="262"/>
    </location>
</feature>
<evidence type="ECO:0000313" key="6">
    <source>
        <dbReference type="Proteomes" id="UP000002258"/>
    </source>
</evidence>
<dbReference type="InParanoid" id="A3LTR9"/>
<accession>A3LTR9</accession>
<gene>
    <name evidence="5" type="primary">MAG1</name>
    <name evidence="5" type="ORF">PICST_58778</name>
</gene>
<feature type="non-terminal residue" evidence="5">
    <location>
        <position position="1"/>
    </location>
</feature>
<dbReference type="PANTHER" id="PTHR43003">
    <property type="entry name" value="DNA-3-METHYLADENINE GLYCOSYLASE"/>
    <property type="match status" value="1"/>
</dbReference>
<dbReference type="KEGG" id="pic:PICST_58778"/>
<dbReference type="Pfam" id="PF00730">
    <property type="entry name" value="HhH-GPD"/>
    <property type="match status" value="1"/>
</dbReference>
<dbReference type="AlphaFoldDB" id="A3LTR9"/>
<dbReference type="EMBL" id="CP000498">
    <property type="protein sequence ID" value="ABN66110.2"/>
    <property type="molecule type" value="Genomic_DNA"/>
</dbReference>
<keyword evidence="3" id="KW-0234">DNA repair</keyword>
<dbReference type="GO" id="GO:0043916">
    <property type="term" value="F:DNA-7-methylguanine glycosylase activity"/>
    <property type="evidence" value="ECO:0007669"/>
    <property type="project" value="TreeGrafter"/>
</dbReference>
<protein>
    <submittedName>
        <fullName evidence="5">3-methyladenine DNA glycosylase</fullName>
        <ecNumber evidence="5">3.2.2.20</ecNumber>
    </submittedName>
</protein>
<sequence>SPKKIKIDYEDALHHIVVPDDYSLPKEFEEFHVAEFVKGLKHVIKQDKSLYRAVVRENFNSFARTTEPKKEGHELILSYWYALISSVIGQQISGHAARAVEKKFKDSFGDDEMNPENTLKKSFDELRAVGLSNMKTKYVISISEAFSDPKNKLTDPKFYEGPLEEIVEELVSLKGIGVWSAKMFAIFTLKEMDVFAEDDLGVARGMAKYVVRRPEVLEEVKRLASTDEQVKLLLKKKAKFAKKDSRRDWTPLHDEYVKLAALKYSPYRTALMMILWRIGSTNLDVFTN</sequence>
<dbReference type="OMA" id="FMFILWR"/>
<dbReference type="InterPro" id="IPR051912">
    <property type="entry name" value="Alkylbase_DNA_Glycosylase/TA"/>
</dbReference>
<comment type="similarity">
    <text evidence="1">Belongs to the alkylbase DNA glycosidase AlkA family.</text>
</comment>
<dbReference type="STRING" id="322104.A3LTR9"/>
<dbReference type="InterPro" id="IPR003265">
    <property type="entry name" value="HhH-GPD_domain"/>
</dbReference>
<keyword evidence="5" id="KW-0378">Hydrolase</keyword>
<dbReference type="EC" id="3.2.2.20" evidence="5"/>
<evidence type="ECO:0000256" key="2">
    <source>
        <dbReference type="ARBA" id="ARBA00022763"/>
    </source>
</evidence>
<dbReference type="eggNOG" id="KOG1918">
    <property type="taxonomic scope" value="Eukaryota"/>
</dbReference>
<dbReference type="InterPro" id="IPR000035">
    <property type="entry name" value="Alkylbase_DNA_glycsylse_CS"/>
</dbReference>
<proteinExistence type="inferred from homology"/>
<organism evidence="5 6">
    <name type="scientific">Scheffersomyces stipitis (strain ATCC 58785 / CBS 6054 / NBRC 10063 / NRRL Y-11545)</name>
    <name type="common">Yeast</name>
    <name type="synonym">Pichia stipitis</name>
    <dbReference type="NCBI Taxonomy" id="322104"/>
    <lineage>
        <taxon>Eukaryota</taxon>
        <taxon>Fungi</taxon>
        <taxon>Dikarya</taxon>
        <taxon>Ascomycota</taxon>
        <taxon>Saccharomycotina</taxon>
        <taxon>Pichiomycetes</taxon>
        <taxon>Debaryomycetaceae</taxon>
        <taxon>Scheffersomyces</taxon>
    </lineage>
</organism>
<dbReference type="GO" id="GO:0006285">
    <property type="term" value="P:base-excision repair, AP site formation"/>
    <property type="evidence" value="ECO:0007669"/>
    <property type="project" value="TreeGrafter"/>
</dbReference>